<evidence type="ECO:0000256" key="10">
    <source>
        <dbReference type="ARBA" id="ARBA00023136"/>
    </source>
</evidence>
<dbReference type="SUPFAM" id="SSF81573">
    <property type="entry name" value="F1F0 ATP synthase subunit B, membrane domain"/>
    <property type="match status" value="1"/>
</dbReference>
<evidence type="ECO:0000256" key="1">
    <source>
        <dbReference type="ARBA" id="ARBA00004162"/>
    </source>
</evidence>
<organism evidence="17 18">
    <name type="scientific">Nocardia albiluteola</name>
    <dbReference type="NCBI Taxonomy" id="2842303"/>
    <lineage>
        <taxon>Bacteria</taxon>
        <taxon>Bacillati</taxon>
        <taxon>Actinomycetota</taxon>
        <taxon>Actinomycetes</taxon>
        <taxon>Mycobacteriales</taxon>
        <taxon>Nocardiaceae</taxon>
        <taxon>Nocardia</taxon>
    </lineage>
</organism>
<dbReference type="InterPro" id="IPR028987">
    <property type="entry name" value="ATP_synth_B-like_membr_sf"/>
</dbReference>
<keyword evidence="11 14" id="KW-0066">ATP synthesis</keyword>
<evidence type="ECO:0000256" key="8">
    <source>
        <dbReference type="ARBA" id="ARBA00022989"/>
    </source>
</evidence>
<feature type="coiled-coil region" evidence="16">
    <location>
        <begin position="66"/>
        <end position="93"/>
    </location>
</feature>
<keyword evidence="7 14" id="KW-0375">Hydrogen ion transport</keyword>
<dbReference type="PANTHER" id="PTHR33445:SF1">
    <property type="entry name" value="ATP SYNTHASE SUBUNIT B"/>
    <property type="match status" value="1"/>
</dbReference>
<reference evidence="17 18" key="1">
    <citation type="submission" date="2021-06" db="EMBL/GenBank/DDBJ databases">
        <title>Actinomycetes sequencing.</title>
        <authorList>
            <person name="Shan Q."/>
        </authorList>
    </citation>
    <scope>NUCLEOTIDE SEQUENCE [LARGE SCALE GENOMIC DNA]</scope>
    <source>
        <strain evidence="17 18">NEAU-G5</strain>
    </source>
</reference>
<keyword evidence="6 14" id="KW-0812">Transmembrane</keyword>
<dbReference type="RefSeq" id="WP_215916388.1">
    <property type="nucleotide sequence ID" value="NZ_JAHKNI010000002.1"/>
</dbReference>
<comment type="subcellular location">
    <subcellularLocation>
        <location evidence="1 14">Cell membrane</location>
        <topology evidence="1 14">Single-pass membrane protein</topology>
    </subcellularLocation>
</comment>
<dbReference type="EMBL" id="JAHKNI010000002">
    <property type="protein sequence ID" value="MBU3061513.1"/>
    <property type="molecule type" value="Genomic_DNA"/>
</dbReference>
<name>A0ABS6AWZ9_9NOCA</name>
<evidence type="ECO:0000313" key="18">
    <source>
        <dbReference type="Proteomes" id="UP000733379"/>
    </source>
</evidence>
<keyword evidence="8 14" id="KW-1133">Transmembrane helix</keyword>
<protein>
    <recommendedName>
        <fullName evidence="14">ATP synthase subunit b</fullName>
    </recommendedName>
    <alternativeName>
        <fullName evidence="14">ATP synthase F(0) sector subunit b</fullName>
    </alternativeName>
    <alternativeName>
        <fullName evidence="14">ATPase subunit I</fullName>
    </alternativeName>
    <alternativeName>
        <fullName evidence="14">F-type ATPase subunit b</fullName>
        <shortName evidence="14">F-ATPase subunit b</shortName>
    </alternativeName>
</protein>
<keyword evidence="18" id="KW-1185">Reference proteome</keyword>
<evidence type="ECO:0000256" key="12">
    <source>
        <dbReference type="ARBA" id="ARBA00025198"/>
    </source>
</evidence>
<gene>
    <name evidence="14" type="primary">atpF</name>
    <name evidence="17" type="ORF">KO481_08245</name>
</gene>
<dbReference type="CDD" id="cd06503">
    <property type="entry name" value="ATP-synt_Fo_b"/>
    <property type="match status" value="1"/>
</dbReference>
<dbReference type="Pfam" id="PF00430">
    <property type="entry name" value="ATP-synt_B"/>
    <property type="match status" value="1"/>
</dbReference>
<evidence type="ECO:0000256" key="13">
    <source>
        <dbReference type="ARBA" id="ARBA00025830"/>
    </source>
</evidence>
<comment type="function">
    <text evidence="12 14">F(1)F(0) ATP synthase produces ATP from ADP in the presence of a proton or sodium gradient. F-type ATPases consist of two structural domains, F(1) containing the extramembraneous catalytic core and F(0) containing the membrane proton channel, linked together by a central stalk and a peripheral stalk. During catalysis, ATP synthesis in the catalytic domain of F(1) is coupled via a rotary mechanism of the central stalk subunits to proton translocation.</text>
</comment>
<evidence type="ECO:0000256" key="4">
    <source>
        <dbReference type="ARBA" id="ARBA00022475"/>
    </source>
</evidence>
<evidence type="ECO:0000256" key="9">
    <source>
        <dbReference type="ARBA" id="ARBA00023065"/>
    </source>
</evidence>
<comment type="function">
    <text evidence="14">Component of the F(0) channel, it forms part of the peripheral stalk, linking F(1) to F(0).</text>
</comment>
<sequence>MSNTSGVLASGPYHITFDWPVFFSQLFGFAVIIFIFVRWIWPPLKRVMAKSQDKIAHQLAESTKAAERLDEAKKSYDNALVEAQVELERLRSDARADADHIIEQMREAATAEVERVRKQGRDQIAQLHRQMVRDLQAELVTNMLDRTEERVRQQLATLQSKADSVDKFLEDLEVMANGQAAPAVKRRAQSRWN</sequence>
<evidence type="ECO:0000256" key="14">
    <source>
        <dbReference type="HAMAP-Rule" id="MF_01398"/>
    </source>
</evidence>
<comment type="caution">
    <text evidence="17">The sequence shown here is derived from an EMBL/GenBank/DDBJ whole genome shotgun (WGS) entry which is preliminary data.</text>
</comment>
<comment type="subunit">
    <text evidence="13 14">F-type ATPases have 2 components, F(1) - the catalytic core - and F(0) - the membrane proton channel. F(1) has five subunits: alpha(3), beta(3), gamma(1), delta(1), epsilon(1). F(0) has three main subunits: a(1), b(2) and c(10-14). The alpha and beta chains form an alternating ring which encloses part of the gamma chain. F(1) is attached to F(0) by a central stalk formed by the gamma and epsilon chains, while a peripheral stalk is formed by the delta and b chains.</text>
</comment>
<evidence type="ECO:0000256" key="2">
    <source>
        <dbReference type="ARBA" id="ARBA00005513"/>
    </source>
</evidence>
<dbReference type="InterPro" id="IPR050059">
    <property type="entry name" value="ATP_synthase_B_chain"/>
</dbReference>
<evidence type="ECO:0000256" key="11">
    <source>
        <dbReference type="ARBA" id="ARBA00023310"/>
    </source>
</evidence>
<dbReference type="Proteomes" id="UP000733379">
    <property type="component" value="Unassembled WGS sequence"/>
</dbReference>
<dbReference type="PANTHER" id="PTHR33445">
    <property type="entry name" value="ATP SYNTHASE SUBUNIT B', CHLOROPLASTIC"/>
    <property type="match status" value="1"/>
</dbReference>
<comment type="similarity">
    <text evidence="2 14 15">Belongs to the ATPase B chain family.</text>
</comment>
<keyword evidence="3 14" id="KW-0813">Transport</keyword>
<evidence type="ECO:0000256" key="16">
    <source>
        <dbReference type="SAM" id="Coils"/>
    </source>
</evidence>
<evidence type="ECO:0000256" key="15">
    <source>
        <dbReference type="RuleBase" id="RU003848"/>
    </source>
</evidence>
<evidence type="ECO:0000256" key="3">
    <source>
        <dbReference type="ARBA" id="ARBA00022448"/>
    </source>
</evidence>
<keyword evidence="16" id="KW-0175">Coiled coil</keyword>
<evidence type="ECO:0000256" key="5">
    <source>
        <dbReference type="ARBA" id="ARBA00022547"/>
    </source>
</evidence>
<evidence type="ECO:0000313" key="17">
    <source>
        <dbReference type="EMBL" id="MBU3061513.1"/>
    </source>
</evidence>
<keyword evidence="9 14" id="KW-0406">Ion transport</keyword>
<evidence type="ECO:0000256" key="6">
    <source>
        <dbReference type="ARBA" id="ARBA00022692"/>
    </source>
</evidence>
<proteinExistence type="inferred from homology"/>
<evidence type="ECO:0000256" key="7">
    <source>
        <dbReference type="ARBA" id="ARBA00022781"/>
    </source>
</evidence>
<dbReference type="InterPro" id="IPR002146">
    <property type="entry name" value="ATP_synth_b/b'su_bac/chlpt"/>
</dbReference>
<keyword evidence="10 14" id="KW-0472">Membrane</keyword>
<keyword evidence="4 14" id="KW-1003">Cell membrane</keyword>
<feature type="transmembrane region" description="Helical" evidence="14">
    <location>
        <begin position="20"/>
        <end position="41"/>
    </location>
</feature>
<accession>A0ABS6AWZ9</accession>
<keyword evidence="5 14" id="KW-0138">CF(0)</keyword>
<dbReference type="HAMAP" id="MF_01398">
    <property type="entry name" value="ATP_synth_b_bprime"/>
    <property type="match status" value="1"/>
</dbReference>